<gene>
    <name evidence="4" type="primary">rplU</name>
    <name evidence="6" type="ORF">AUP40_11920</name>
    <name evidence="8" type="ORF">SAMN05428964_103185</name>
    <name evidence="7" type="ORF">TH44_02435</name>
</gene>
<reference evidence="8 10" key="3">
    <citation type="submission" date="2017-08" db="EMBL/GenBank/DDBJ databases">
        <authorList>
            <person name="de Groot N.N."/>
        </authorList>
    </citation>
    <scope>NUCLEOTIDE SEQUENCE [LARGE SCALE GENOMIC DNA]</scope>
    <source>
        <strain evidence="8 10">USBA 78</strain>
    </source>
</reference>
<comment type="similarity">
    <text evidence="1 4 5">Belongs to the bacterial ribosomal protein bL21 family.</text>
</comment>
<dbReference type="Proteomes" id="UP000076167">
    <property type="component" value="Unassembled WGS sequence"/>
</dbReference>
<keyword evidence="3 4" id="KW-0687">Ribonucleoprotein</keyword>
<dbReference type="EMBL" id="OBMM01000003">
    <property type="protein sequence ID" value="SOC20622.1"/>
    <property type="molecule type" value="Genomic_DNA"/>
</dbReference>
<evidence type="ECO:0000256" key="1">
    <source>
        <dbReference type="ARBA" id="ARBA00008563"/>
    </source>
</evidence>
<evidence type="ECO:0000256" key="3">
    <source>
        <dbReference type="ARBA" id="ARBA00023274"/>
    </source>
</evidence>
<evidence type="ECO:0000256" key="2">
    <source>
        <dbReference type="ARBA" id="ARBA00022980"/>
    </source>
</evidence>
<keyword evidence="4 5" id="KW-0699">rRNA-binding</keyword>
<dbReference type="GO" id="GO:0019843">
    <property type="term" value="F:rRNA binding"/>
    <property type="evidence" value="ECO:0007669"/>
    <property type="project" value="UniProtKB-UniRule"/>
</dbReference>
<dbReference type="Proteomes" id="UP000252266">
    <property type="component" value="Unassembled WGS sequence"/>
</dbReference>
<evidence type="ECO:0000313" key="7">
    <source>
        <dbReference type="EMBL" id="RCK53091.1"/>
    </source>
</evidence>
<accession>A0A154KQW0</accession>
<dbReference type="HAMAP" id="MF_01363">
    <property type="entry name" value="Ribosomal_bL21"/>
    <property type="match status" value="1"/>
</dbReference>
<dbReference type="PANTHER" id="PTHR21349">
    <property type="entry name" value="50S RIBOSOMAL PROTEIN L21"/>
    <property type="match status" value="1"/>
</dbReference>
<dbReference type="GO" id="GO:1990904">
    <property type="term" value="C:ribonucleoprotein complex"/>
    <property type="evidence" value="ECO:0007669"/>
    <property type="project" value="UniProtKB-KW"/>
</dbReference>
<evidence type="ECO:0000313" key="10">
    <source>
        <dbReference type="Proteomes" id="UP000219068"/>
    </source>
</evidence>
<dbReference type="EMBL" id="JPWJ01000001">
    <property type="protein sequence ID" value="RCK53091.1"/>
    <property type="molecule type" value="Genomic_DNA"/>
</dbReference>
<dbReference type="SUPFAM" id="SSF141091">
    <property type="entry name" value="L21p-like"/>
    <property type="match status" value="1"/>
</dbReference>
<name>A0A154KQW0_9PROT</name>
<evidence type="ECO:0000256" key="5">
    <source>
        <dbReference type="RuleBase" id="RU000562"/>
    </source>
</evidence>
<organism evidence="7 11">
    <name type="scientific">Thalassospira xiamenensis</name>
    <dbReference type="NCBI Taxonomy" id="220697"/>
    <lineage>
        <taxon>Bacteria</taxon>
        <taxon>Pseudomonadati</taxon>
        <taxon>Pseudomonadota</taxon>
        <taxon>Alphaproteobacteria</taxon>
        <taxon>Rhodospirillales</taxon>
        <taxon>Thalassospiraceae</taxon>
        <taxon>Thalassospira</taxon>
    </lineage>
</organism>
<reference evidence="7 11" key="1">
    <citation type="submission" date="2014-07" db="EMBL/GenBank/DDBJ databases">
        <title>Draft genome sequence of Thalassospira xiamenensis IB13.</title>
        <authorList>
            <person name="Lai Q."/>
            <person name="Shao Z."/>
        </authorList>
    </citation>
    <scope>NUCLEOTIDE SEQUENCE [LARGE SCALE GENOMIC DNA]</scope>
    <source>
        <strain evidence="7 11">IB13</strain>
    </source>
</reference>
<comment type="function">
    <text evidence="4 5">This protein binds to 23S rRNA in the presence of protein L20.</text>
</comment>
<evidence type="ECO:0000313" key="8">
    <source>
        <dbReference type="EMBL" id="SOC20622.1"/>
    </source>
</evidence>
<sequence length="103" mass="11301">MYAIIKTGGKQYKVAANDVIKVEKIAAQAGDTVKLEEVLMVAGDGAPKVGAPLVKGAFVNAEVLEQTKGDKVIVFKKKRRHNYRRKNGHRQNLTVLRITDITA</sequence>
<dbReference type="NCBIfam" id="TIGR00061">
    <property type="entry name" value="L21"/>
    <property type="match status" value="1"/>
</dbReference>
<evidence type="ECO:0000256" key="4">
    <source>
        <dbReference type="HAMAP-Rule" id="MF_01363"/>
    </source>
</evidence>
<dbReference type="AlphaFoldDB" id="A0A154KQW0"/>
<dbReference type="InterPro" id="IPR001787">
    <property type="entry name" value="Ribosomal_bL21"/>
</dbReference>
<keyword evidence="2 4" id="KW-0689">Ribosomal protein</keyword>
<reference evidence="6 9" key="2">
    <citation type="submission" date="2015-12" db="EMBL/GenBank/DDBJ databases">
        <title>Genome sequence of Thalassospira xiamenensis MCCC 1A03005.</title>
        <authorList>
            <person name="Lu L."/>
            <person name="Lai Q."/>
            <person name="Shao Z."/>
            <person name="Qian P."/>
        </authorList>
    </citation>
    <scope>NUCLEOTIDE SEQUENCE [LARGE SCALE GENOMIC DNA]</scope>
    <source>
        <strain evidence="6 9">MCCC 1A03005</strain>
    </source>
</reference>
<dbReference type="GeneID" id="31929035"/>
<dbReference type="EMBL" id="LPXL01000010">
    <property type="protein sequence ID" value="KZD05707.1"/>
    <property type="molecule type" value="Genomic_DNA"/>
</dbReference>
<dbReference type="GO" id="GO:0003735">
    <property type="term" value="F:structural constituent of ribosome"/>
    <property type="evidence" value="ECO:0007669"/>
    <property type="project" value="InterPro"/>
</dbReference>
<comment type="subunit">
    <text evidence="4">Part of the 50S ribosomal subunit. Contacts protein L20.</text>
</comment>
<dbReference type="Proteomes" id="UP000219068">
    <property type="component" value="Unassembled WGS sequence"/>
</dbReference>
<dbReference type="GO" id="GO:0005840">
    <property type="term" value="C:ribosome"/>
    <property type="evidence" value="ECO:0007669"/>
    <property type="project" value="UniProtKB-KW"/>
</dbReference>
<dbReference type="InterPro" id="IPR028909">
    <property type="entry name" value="bL21-like"/>
</dbReference>
<evidence type="ECO:0000313" key="6">
    <source>
        <dbReference type="EMBL" id="KZD05707.1"/>
    </source>
</evidence>
<dbReference type="Pfam" id="PF00829">
    <property type="entry name" value="Ribosomal_L21p"/>
    <property type="match status" value="1"/>
</dbReference>
<proteinExistence type="inferred from homology"/>
<keyword evidence="9" id="KW-1185">Reference proteome</keyword>
<dbReference type="GO" id="GO:0005737">
    <property type="term" value="C:cytoplasm"/>
    <property type="evidence" value="ECO:0007669"/>
    <property type="project" value="UniProtKB-ARBA"/>
</dbReference>
<protein>
    <recommendedName>
        <fullName evidence="4">Large ribosomal subunit protein bL21</fullName>
    </recommendedName>
</protein>
<evidence type="ECO:0000313" key="11">
    <source>
        <dbReference type="Proteomes" id="UP000252266"/>
    </source>
</evidence>
<dbReference type="PANTHER" id="PTHR21349:SF0">
    <property type="entry name" value="LARGE RIBOSOMAL SUBUNIT PROTEIN BL21M"/>
    <property type="match status" value="1"/>
</dbReference>
<dbReference type="InterPro" id="IPR036164">
    <property type="entry name" value="bL21-like_sf"/>
</dbReference>
<keyword evidence="4 5" id="KW-0694">RNA-binding</keyword>
<dbReference type="GO" id="GO:0006412">
    <property type="term" value="P:translation"/>
    <property type="evidence" value="ECO:0007669"/>
    <property type="project" value="UniProtKB-UniRule"/>
</dbReference>
<evidence type="ECO:0000313" key="9">
    <source>
        <dbReference type="Proteomes" id="UP000076167"/>
    </source>
</evidence>
<dbReference type="RefSeq" id="WP_007090142.1">
    <property type="nucleotide sequence ID" value="NZ_DIAI01000022.1"/>
</dbReference>